<evidence type="ECO:0000256" key="3">
    <source>
        <dbReference type="ARBA" id="ARBA00022692"/>
    </source>
</evidence>
<evidence type="ECO:0000256" key="6">
    <source>
        <dbReference type="SAM" id="Phobius"/>
    </source>
</evidence>
<feature type="transmembrane region" description="Helical" evidence="6">
    <location>
        <begin position="299"/>
        <end position="322"/>
    </location>
</feature>
<gene>
    <name evidence="7" type="ORF">ENG63_04475</name>
</gene>
<dbReference type="Proteomes" id="UP000886289">
    <property type="component" value="Unassembled WGS sequence"/>
</dbReference>
<protein>
    <submittedName>
        <fullName evidence="7">Flippase</fullName>
    </submittedName>
</protein>
<comment type="caution">
    <text evidence="7">The sequence shown here is derived from an EMBL/GenBank/DDBJ whole genome shotgun (WGS) entry which is preliminary data.</text>
</comment>
<feature type="transmembrane region" description="Helical" evidence="6">
    <location>
        <begin position="394"/>
        <end position="413"/>
    </location>
</feature>
<keyword evidence="4 6" id="KW-1133">Transmembrane helix</keyword>
<evidence type="ECO:0000256" key="1">
    <source>
        <dbReference type="ARBA" id="ARBA00004651"/>
    </source>
</evidence>
<dbReference type="CDD" id="cd13128">
    <property type="entry name" value="MATE_Wzx_like"/>
    <property type="match status" value="1"/>
</dbReference>
<name>A0A7C0U2C9_DESA2</name>
<feature type="transmembrane region" description="Helical" evidence="6">
    <location>
        <begin position="152"/>
        <end position="172"/>
    </location>
</feature>
<evidence type="ECO:0000256" key="5">
    <source>
        <dbReference type="ARBA" id="ARBA00023136"/>
    </source>
</evidence>
<dbReference type="Pfam" id="PF01943">
    <property type="entry name" value="Polysacc_synt"/>
    <property type="match status" value="1"/>
</dbReference>
<dbReference type="InterPro" id="IPR002797">
    <property type="entry name" value="Polysacc_synth"/>
</dbReference>
<dbReference type="GO" id="GO:0005886">
    <property type="term" value="C:plasma membrane"/>
    <property type="evidence" value="ECO:0007669"/>
    <property type="project" value="UniProtKB-SubCell"/>
</dbReference>
<keyword evidence="3 6" id="KW-0812">Transmembrane</keyword>
<dbReference type="PANTHER" id="PTHR30250">
    <property type="entry name" value="PST FAMILY PREDICTED COLANIC ACID TRANSPORTER"/>
    <property type="match status" value="1"/>
</dbReference>
<feature type="transmembrane region" description="Helical" evidence="6">
    <location>
        <begin position="367"/>
        <end position="388"/>
    </location>
</feature>
<dbReference type="InterPro" id="IPR050833">
    <property type="entry name" value="Poly_Biosynth_Transport"/>
</dbReference>
<evidence type="ECO:0000256" key="4">
    <source>
        <dbReference type="ARBA" id="ARBA00022989"/>
    </source>
</evidence>
<proteinExistence type="predicted"/>
<comment type="subcellular location">
    <subcellularLocation>
        <location evidence="1">Cell membrane</location>
        <topology evidence="1">Multi-pass membrane protein</topology>
    </subcellularLocation>
</comment>
<feature type="transmembrane region" description="Helical" evidence="6">
    <location>
        <begin position="48"/>
        <end position="69"/>
    </location>
</feature>
<feature type="transmembrane region" description="Helical" evidence="6">
    <location>
        <begin position="21"/>
        <end position="42"/>
    </location>
</feature>
<keyword evidence="2" id="KW-1003">Cell membrane</keyword>
<dbReference type="EMBL" id="DRBS01000174">
    <property type="protein sequence ID" value="HDD44100.1"/>
    <property type="molecule type" value="Genomic_DNA"/>
</dbReference>
<keyword evidence="5 6" id="KW-0472">Membrane</keyword>
<feature type="transmembrane region" description="Helical" evidence="6">
    <location>
        <begin position="123"/>
        <end position="145"/>
    </location>
</feature>
<dbReference type="AlphaFoldDB" id="A0A7C0U2C9"/>
<sequence>MIKNFLNSPTRKRLAENFLSLSGLQAVNYLLPLITLPYLVRVLGPEKFGLIVFAQSFIEYFIILTDYGFNLSATREISIHRNNKEKVCEIFSSVMTVKFLLGILSFIILTLILIFIPKFRNDQLIYLFTFGMVLGNILFPVWFFQGMERMKYITILNIIAKGIFTVCIFIFIRKMADYPYVPLINSMGFLVAGGLSLRIVSKDFGIKFILPSFEAIKHQLKEGWHVFISTVAISLYTVSNAFILGLFTNNTIVGYYSAAEKIVRAVQGLLTPVSQTVYPYISKLASESKERALSFIRKLVVFVGSGSFIISLLIFILAAPIVDIVLGSQYQSSIIVLQILAFLPFIIGLSNIFGIQTMLTFNLKKDFSRILISAGLLNISLALILSLLYQHIGVSIAVLTTEIFVTISMFICLKKKGIKIFGTLKIWEHMKKF</sequence>
<accession>A0A7C0U2C9</accession>
<evidence type="ECO:0000313" key="7">
    <source>
        <dbReference type="EMBL" id="HDD44100.1"/>
    </source>
</evidence>
<feature type="transmembrane region" description="Helical" evidence="6">
    <location>
        <begin position="90"/>
        <end position="117"/>
    </location>
</feature>
<feature type="transmembrane region" description="Helical" evidence="6">
    <location>
        <begin position="334"/>
        <end position="355"/>
    </location>
</feature>
<organism evidence="7">
    <name type="scientific">Desulfofervidus auxilii</name>
    <dbReference type="NCBI Taxonomy" id="1621989"/>
    <lineage>
        <taxon>Bacteria</taxon>
        <taxon>Pseudomonadati</taxon>
        <taxon>Thermodesulfobacteriota</taxon>
        <taxon>Candidatus Desulfofervidia</taxon>
        <taxon>Candidatus Desulfofervidales</taxon>
        <taxon>Candidatus Desulfofervidaceae</taxon>
        <taxon>Candidatus Desulfofervidus</taxon>
    </lineage>
</organism>
<dbReference type="PANTHER" id="PTHR30250:SF11">
    <property type="entry name" value="O-ANTIGEN TRANSPORTER-RELATED"/>
    <property type="match status" value="1"/>
</dbReference>
<reference evidence="7" key="1">
    <citation type="journal article" date="2020" name="mSystems">
        <title>Genome- and Community-Level Interaction Insights into Carbon Utilization and Element Cycling Functions of Hydrothermarchaeota in Hydrothermal Sediment.</title>
        <authorList>
            <person name="Zhou Z."/>
            <person name="Liu Y."/>
            <person name="Xu W."/>
            <person name="Pan J."/>
            <person name="Luo Z.H."/>
            <person name="Li M."/>
        </authorList>
    </citation>
    <scope>NUCLEOTIDE SEQUENCE [LARGE SCALE GENOMIC DNA]</scope>
    <source>
        <strain evidence="7">HyVt-233</strain>
    </source>
</reference>
<evidence type="ECO:0000256" key="2">
    <source>
        <dbReference type="ARBA" id="ARBA00022475"/>
    </source>
</evidence>